<dbReference type="AlphaFoldDB" id="A0A9P6CSW6"/>
<accession>A0A9P6CSW6</accession>
<protein>
    <submittedName>
        <fullName evidence="2">Uncharacterized protein</fullName>
    </submittedName>
</protein>
<comment type="caution">
    <text evidence="2">The sequence shown here is derived from an EMBL/GenBank/DDBJ whole genome shotgun (WGS) entry which is preliminary data.</text>
</comment>
<dbReference type="Proteomes" id="UP000807469">
    <property type="component" value="Unassembled WGS sequence"/>
</dbReference>
<proteinExistence type="predicted"/>
<evidence type="ECO:0000256" key="1">
    <source>
        <dbReference type="SAM" id="MobiDB-lite"/>
    </source>
</evidence>
<keyword evidence="3" id="KW-1185">Reference proteome</keyword>
<dbReference type="OrthoDB" id="3270336at2759"/>
<dbReference type="EMBL" id="MU155531">
    <property type="protein sequence ID" value="KAF9472480.1"/>
    <property type="molecule type" value="Genomic_DNA"/>
</dbReference>
<sequence length="805" mass="92631">MPSAIEFDWSQGRAFVQDGTIFYSPNCSRTVVVPASESIQSPFNHEHLNASIFRQPVWWSDVYGWQSFIPLAPSYASVPFEPFCWMPRIVEADVLVDGNSCMMEKRFQMNSKDYSIWTEQERLLTEAAQRIRIWYKIPGTLPPAPSMFHYGQMHKSRGVARRMITLARDWFAVWMGFVSYLIASTERFSPSSSPLYDQPDPKSPVPIWYSRLLEKHGYPANWLDGLTCSAVCSFDMKTPRAGVVFRWSRPDVNRPSFEWFFSRRIPMWFVWSKAEEQAISENRSNSFLLPPSHLIQEALTLLFTTPDPGIPLAGLILQRYYDMGSDMLTNESTKWSDQCTQAHTEATFPTQTMLEGIQEKGTLYNHWSEFFTTREKQQAELIKVETFKQRRTRLSREKQPAVQNATMYTWHKIQSSGGKEVYMRLQVNKYRNKKVFLRFKDNQKVYNPNRNEWDLCKEFDNISSDNCFDNKHHAEISDINGSLYDSDESSEFDEDYDEDSELAASTPPRLTLSDYQLEDVPYSQDVIQTLSYGYGYVPSISSANITQIPDKEWENVLLTLGFIPSSERAIENHEKQAISEFLSNMLKNTSIPTSSDDLSLECSMRHRGVSDPYVPPSFRLANHIFTVQDFDAYMLRCQAILSQPQGRAALLYGGIIWRIAKEFLSIDGALAGPSVEVTAHRVGYIHPSKNDGIQYCDDALTENEVAAICGTYSLYTQFGQITVKSWFPPPICWSKDRTGVSWVEWTGQNEQFFGDLLRNIRAGTAKPLTVIEWTSRLRGLKTSRILRDRNRNQADTFTAQYIPVE</sequence>
<evidence type="ECO:0000313" key="2">
    <source>
        <dbReference type="EMBL" id="KAF9472480.1"/>
    </source>
</evidence>
<gene>
    <name evidence="2" type="ORF">BDN70DRAFT_818581</name>
</gene>
<organism evidence="2 3">
    <name type="scientific">Pholiota conissans</name>
    <dbReference type="NCBI Taxonomy" id="109636"/>
    <lineage>
        <taxon>Eukaryota</taxon>
        <taxon>Fungi</taxon>
        <taxon>Dikarya</taxon>
        <taxon>Basidiomycota</taxon>
        <taxon>Agaricomycotina</taxon>
        <taxon>Agaricomycetes</taxon>
        <taxon>Agaricomycetidae</taxon>
        <taxon>Agaricales</taxon>
        <taxon>Agaricineae</taxon>
        <taxon>Strophariaceae</taxon>
        <taxon>Pholiota</taxon>
    </lineage>
</organism>
<name>A0A9P6CSW6_9AGAR</name>
<feature type="compositionally biased region" description="Acidic residues" evidence="1">
    <location>
        <begin position="485"/>
        <end position="501"/>
    </location>
</feature>
<reference evidence="2" key="1">
    <citation type="submission" date="2020-11" db="EMBL/GenBank/DDBJ databases">
        <authorList>
            <consortium name="DOE Joint Genome Institute"/>
            <person name="Ahrendt S."/>
            <person name="Riley R."/>
            <person name="Andreopoulos W."/>
            <person name="Labutti K."/>
            <person name="Pangilinan J."/>
            <person name="Ruiz-Duenas F.J."/>
            <person name="Barrasa J.M."/>
            <person name="Sanchez-Garcia M."/>
            <person name="Camarero S."/>
            <person name="Miyauchi S."/>
            <person name="Serrano A."/>
            <person name="Linde D."/>
            <person name="Babiker R."/>
            <person name="Drula E."/>
            <person name="Ayuso-Fernandez I."/>
            <person name="Pacheco R."/>
            <person name="Padilla G."/>
            <person name="Ferreira P."/>
            <person name="Barriuso J."/>
            <person name="Kellner H."/>
            <person name="Castanera R."/>
            <person name="Alfaro M."/>
            <person name="Ramirez L."/>
            <person name="Pisabarro A.G."/>
            <person name="Kuo A."/>
            <person name="Tritt A."/>
            <person name="Lipzen A."/>
            <person name="He G."/>
            <person name="Yan M."/>
            <person name="Ng V."/>
            <person name="Cullen D."/>
            <person name="Martin F."/>
            <person name="Rosso M.-N."/>
            <person name="Henrissat B."/>
            <person name="Hibbett D."/>
            <person name="Martinez A.T."/>
            <person name="Grigoriev I.V."/>
        </authorList>
    </citation>
    <scope>NUCLEOTIDE SEQUENCE</scope>
    <source>
        <strain evidence="2">CIRM-BRFM 674</strain>
    </source>
</reference>
<feature type="region of interest" description="Disordered" evidence="1">
    <location>
        <begin position="482"/>
        <end position="504"/>
    </location>
</feature>
<evidence type="ECO:0000313" key="3">
    <source>
        <dbReference type="Proteomes" id="UP000807469"/>
    </source>
</evidence>